<evidence type="ECO:0000313" key="3">
    <source>
        <dbReference type="Proteomes" id="UP000308730"/>
    </source>
</evidence>
<keyword evidence="3" id="KW-1185">Reference proteome</keyword>
<dbReference type="OrthoDB" id="18915at2759"/>
<dbReference type="InterPro" id="IPR038765">
    <property type="entry name" value="Papain-like_cys_pep_sf"/>
</dbReference>
<organism evidence="2 3">
    <name type="scientific">Antrodiella citrinella</name>
    <dbReference type="NCBI Taxonomy" id="2447956"/>
    <lineage>
        <taxon>Eukaryota</taxon>
        <taxon>Fungi</taxon>
        <taxon>Dikarya</taxon>
        <taxon>Basidiomycota</taxon>
        <taxon>Agaricomycotina</taxon>
        <taxon>Agaricomycetes</taxon>
        <taxon>Polyporales</taxon>
        <taxon>Steccherinaceae</taxon>
        <taxon>Antrodiella</taxon>
    </lineage>
</organism>
<dbReference type="AlphaFoldDB" id="A0A4S4MVN7"/>
<dbReference type="PANTHER" id="PTHR12931">
    <property type="entry name" value="UBIQUITIN THIOLESTERASE PROTEIN OTUB"/>
    <property type="match status" value="1"/>
</dbReference>
<dbReference type="GO" id="GO:0004843">
    <property type="term" value="F:cysteine-type deubiquitinase activity"/>
    <property type="evidence" value="ECO:0007669"/>
    <property type="project" value="TreeGrafter"/>
</dbReference>
<dbReference type="CDD" id="cd22749">
    <property type="entry name" value="Otubain_C65"/>
    <property type="match status" value="1"/>
</dbReference>
<reference evidence="2 3" key="1">
    <citation type="submission" date="2019-02" db="EMBL/GenBank/DDBJ databases">
        <title>Genome sequencing of the rare red list fungi Antrodiella citrinella (Flaviporus citrinellus).</title>
        <authorList>
            <person name="Buettner E."/>
            <person name="Kellner H."/>
        </authorList>
    </citation>
    <scope>NUCLEOTIDE SEQUENCE [LARGE SCALE GENOMIC DNA]</scope>
    <source>
        <strain evidence="2 3">DSM 108506</strain>
    </source>
</reference>
<dbReference type="Proteomes" id="UP000308730">
    <property type="component" value="Unassembled WGS sequence"/>
</dbReference>
<dbReference type="InterPro" id="IPR019400">
    <property type="entry name" value="Peptidase_C65_otubain"/>
</dbReference>
<dbReference type="GO" id="GO:0005634">
    <property type="term" value="C:nucleus"/>
    <property type="evidence" value="ECO:0007669"/>
    <property type="project" value="TreeGrafter"/>
</dbReference>
<feature type="domain" description="OTU" evidence="1">
    <location>
        <begin position="2"/>
        <end position="228"/>
    </location>
</feature>
<sequence>MTTIRTTLADGDSFYRGEYDDFTHSLYTATDPATASAFVYFDYILNAADQELMVAQALSMLERGYYTLNGAGFPLEMFESQRLMVLSMVQAIAYPSDTDTLTHEGLMRYMNDEPSSNAMVQFLRLLTSATMRVSPDEYVAYLYDSDGDASMSVDDFCANNVETMGREADQVQMAALSHALQVNFAVAYLDHTGDPEQGAFVKIEHGDPKSEPIRLLYRPGHYDIIFAAAQGPAGIGLHTID</sequence>
<accession>A0A4S4MVN7</accession>
<dbReference type="SUPFAM" id="SSF54001">
    <property type="entry name" value="Cysteine proteinases"/>
    <property type="match status" value="1"/>
</dbReference>
<evidence type="ECO:0000313" key="2">
    <source>
        <dbReference type="EMBL" id="THH29301.1"/>
    </source>
</evidence>
<proteinExistence type="predicted"/>
<dbReference type="PROSITE" id="PS50802">
    <property type="entry name" value="OTU"/>
    <property type="match status" value="1"/>
</dbReference>
<comment type="caution">
    <text evidence="2">The sequence shown here is derived from an EMBL/GenBank/DDBJ whole genome shotgun (WGS) entry which is preliminary data.</text>
</comment>
<dbReference type="GO" id="GO:0071108">
    <property type="term" value="P:protein K48-linked deubiquitination"/>
    <property type="evidence" value="ECO:0007669"/>
    <property type="project" value="TreeGrafter"/>
</dbReference>
<dbReference type="Pfam" id="PF10275">
    <property type="entry name" value="Peptidase_C65"/>
    <property type="match status" value="1"/>
</dbReference>
<dbReference type="PANTHER" id="PTHR12931:SF15">
    <property type="entry name" value="UBIQUITIN THIOESTERASE OTUBAIN-LIKE"/>
    <property type="match status" value="1"/>
</dbReference>
<dbReference type="Gene3D" id="1.20.1300.20">
    <property type="entry name" value="Peptidase C65 Otubain, subdomain 2"/>
    <property type="match status" value="1"/>
</dbReference>
<dbReference type="InterPro" id="IPR003323">
    <property type="entry name" value="OTU_dom"/>
</dbReference>
<dbReference type="InterPro" id="IPR042467">
    <property type="entry name" value="Peptidase_C65_otubain_sub2"/>
</dbReference>
<dbReference type="GO" id="GO:0043130">
    <property type="term" value="F:ubiquitin binding"/>
    <property type="evidence" value="ECO:0007669"/>
    <property type="project" value="TreeGrafter"/>
</dbReference>
<gene>
    <name evidence="2" type="ORF">EUX98_g4890</name>
</gene>
<evidence type="ECO:0000259" key="1">
    <source>
        <dbReference type="PROSITE" id="PS50802"/>
    </source>
</evidence>
<dbReference type="EMBL" id="SGPM01000130">
    <property type="protein sequence ID" value="THH29301.1"/>
    <property type="molecule type" value="Genomic_DNA"/>
</dbReference>
<protein>
    <recommendedName>
        <fullName evidence="1">OTU domain-containing protein</fullName>
    </recommendedName>
</protein>
<name>A0A4S4MVN7_9APHY</name>